<keyword evidence="2" id="KW-1185">Reference proteome</keyword>
<protein>
    <submittedName>
        <fullName evidence="1">Uncharacterized protein</fullName>
    </submittedName>
</protein>
<reference evidence="2" key="1">
    <citation type="submission" date="2014-09" db="EMBL/GenBank/DDBJ databases">
        <authorList>
            <person name="Mudge J."/>
            <person name="Ramaraj T."/>
            <person name="Lindquist I.E."/>
            <person name="Bharti A.K."/>
            <person name="Sundararajan A."/>
            <person name="Cameron C.T."/>
            <person name="Woodward J.E."/>
            <person name="May G.D."/>
            <person name="Brubaker C."/>
            <person name="Broadhvest J."/>
            <person name="Wilkins T.A."/>
        </authorList>
    </citation>
    <scope>NUCLEOTIDE SEQUENCE</scope>
    <source>
        <strain evidence="2">cv. AKA8401</strain>
    </source>
</reference>
<name>A0A0B0PAX2_GOSAR</name>
<dbReference type="EMBL" id="KN420633">
    <property type="protein sequence ID" value="KHG22100.1"/>
    <property type="molecule type" value="Genomic_DNA"/>
</dbReference>
<proteinExistence type="predicted"/>
<accession>A0A0B0PAX2</accession>
<sequence length="17" mass="1893">MCDTRLDDATVCPLVLK</sequence>
<gene>
    <name evidence="1" type="ORF">F383_26923</name>
</gene>
<organism evidence="1 2">
    <name type="scientific">Gossypium arboreum</name>
    <name type="common">Tree cotton</name>
    <name type="synonym">Gossypium nanking</name>
    <dbReference type="NCBI Taxonomy" id="29729"/>
    <lineage>
        <taxon>Eukaryota</taxon>
        <taxon>Viridiplantae</taxon>
        <taxon>Streptophyta</taxon>
        <taxon>Embryophyta</taxon>
        <taxon>Tracheophyta</taxon>
        <taxon>Spermatophyta</taxon>
        <taxon>Magnoliopsida</taxon>
        <taxon>eudicotyledons</taxon>
        <taxon>Gunneridae</taxon>
        <taxon>Pentapetalae</taxon>
        <taxon>rosids</taxon>
        <taxon>malvids</taxon>
        <taxon>Malvales</taxon>
        <taxon>Malvaceae</taxon>
        <taxon>Malvoideae</taxon>
        <taxon>Gossypium</taxon>
    </lineage>
</organism>
<dbReference type="AlphaFoldDB" id="A0A0B0PAX2"/>
<evidence type="ECO:0000313" key="1">
    <source>
        <dbReference type="EMBL" id="KHG22100.1"/>
    </source>
</evidence>
<dbReference type="Proteomes" id="UP000032142">
    <property type="component" value="Unassembled WGS sequence"/>
</dbReference>
<evidence type="ECO:0000313" key="2">
    <source>
        <dbReference type="Proteomes" id="UP000032142"/>
    </source>
</evidence>